<keyword evidence="7" id="KW-1185">Reference proteome</keyword>
<dbReference type="EMBL" id="QZEI01000033">
    <property type="protein sequence ID" value="RLV59498.1"/>
    <property type="molecule type" value="Genomic_DNA"/>
</dbReference>
<accession>A0A3L8PYG1</accession>
<dbReference type="PRINTS" id="PR00313">
    <property type="entry name" value="CABNDNGRPT"/>
</dbReference>
<reference evidence="6 7" key="1">
    <citation type="submission" date="2018-09" db="EMBL/GenBank/DDBJ databases">
        <title>Phylogeny of the Shewanellaceae, and recommendation for two new genera, Pseudoshewanella and Parashewanella.</title>
        <authorList>
            <person name="Wang G."/>
        </authorList>
    </citation>
    <scope>NUCLEOTIDE SEQUENCE [LARGE SCALE GENOMIC DNA]</scope>
    <source>
        <strain evidence="6 7">C51</strain>
    </source>
</reference>
<dbReference type="Gene3D" id="2.160.20.160">
    <property type="match status" value="2"/>
</dbReference>
<dbReference type="InterPro" id="IPR001343">
    <property type="entry name" value="Hemolysn_Ca-bd"/>
</dbReference>
<dbReference type="InterPro" id="IPR011049">
    <property type="entry name" value="Serralysin-like_metalloprot_C"/>
</dbReference>
<dbReference type="OrthoDB" id="1676884at2"/>
<dbReference type="InterPro" id="IPR010566">
    <property type="entry name" value="Haemolys_ca-bd"/>
</dbReference>
<dbReference type="RefSeq" id="WP_121839245.1">
    <property type="nucleotide sequence ID" value="NZ_ML014782.1"/>
</dbReference>
<dbReference type="InterPro" id="IPR050557">
    <property type="entry name" value="RTX_toxin/Mannuronan_C5-epim"/>
</dbReference>
<evidence type="ECO:0000313" key="7">
    <source>
        <dbReference type="Proteomes" id="UP000281474"/>
    </source>
</evidence>
<evidence type="ECO:0000256" key="1">
    <source>
        <dbReference type="ARBA" id="ARBA00004613"/>
    </source>
</evidence>
<feature type="region of interest" description="Disordered" evidence="4">
    <location>
        <begin position="531"/>
        <end position="583"/>
    </location>
</feature>
<keyword evidence="3" id="KW-0106">Calcium</keyword>
<gene>
    <name evidence="6" type="ORF">D5018_11975</name>
</gene>
<dbReference type="PANTHER" id="PTHR38340">
    <property type="entry name" value="S-LAYER PROTEIN"/>
    <property type="match status" value="1"/>
</dbReference>
<dbReference type="GO" id="GO:0005576">
    <property type="term" value="C:extracellular region"/>
    <property type="evidence" value="ECO:0007669"/>
    <property type="project" value="UniProtKB-SubCell"/>
</dbReference>
<evidence type="ECO:0000256" key="4">
    <source>
        <dbReference type="SAM" id="MobiDB-lite"/>
    </source>
</evidence>
<feature type="domain" description="Haemolysin-type calcium binding-related" evidence="5">
    <location>
        <begin position="1762"/>
        <end position="1794"/>
    </location>
</feature>
<dbReference type="PANTHER" id="PTHR38340:SF1">
    <property type="entry name" value="S-LAYER PROTEIN"/>
    <property type="match status" value="1"/>
</dbReference>
<feature type="domain" description="Haemolysin-type calcium binding-related" evidence="5">
    <location>
        <begin position="2024"/>
        <end position="2067"/>
    </location>
</feature>
<keyword evidence="2" id="KW-0964">Secreted</keyword>
<evidence type="ECO:0000313" key="6">
    <source>
        <dbReference type="EMBL" id="RLV59498.1"/>
    </source>
</evidence>
<protein>
    <recommendedName>
        <fullName evidence="5">Haemolysin-type calcium binding-related domain-containing protein</fullName>
    </recommendedName>
</protein>
<name>A0A3L8PYG1_9GAMM</name>
<evidence type="ECO:0000259" key="5">
    <source>
        <dbReference type="Pfam" id="PF06594"/>
    </source>
</evidence>
<feature type="compositionally biased region" description="Basic and acidic residues" evidence="4">
    <location>
        <begin position="537"/>
        <end position="551"/>
    </location>
</feature>
<evidence type="ECO:0000256" key="2">
    <source>
        <dbReference type="ARBA" id="ARBA00022525"/>
    </source>
</evidence>
<dbReference type="Pfam" id="PF00353">
    <property type="entry name" value="HemolysinCabind"/>
    <property type="match status" value="16"/>
</dbReference>
<sequence length="2123" mass="230723">MNLSELAQLAKNIYNDDKSGVLKLQSNINIFANELKNIANGNGDLNSTTLAAASVVASFVDLLNKDSNVGVVVNFGVLKANFDAAKKEYKEHGVVSTKTKLNLASSILDVTSDVTAQLAKKRFPKLYIVTVLADILSVISKHIAVNAESAEQLQRRTEQEFRTQVKIIKSELEKRTIDFHENYEKIVRKEALILGVDVKKILEENKSNDVELLMQRLVNEIQDEVNKILDLRSVKRLEEIQQLSDKYIGEFEIISGGYGDGGEVSKKLKGYLTFDVRRAREKLFQAASDKFSSELNDKDNRKQVQSFIDKINIAIGQAQLKNLYVEGSIKTWKNELFAALSEERKQVLEELSKTKSDLLGYLPNYERDIVSPLGNKIKELTREFAIYERQEIERQLVNNVYKDLAESVVIDRKNFMDKIADMHLESTGYLQNKAADLVEKLRGKDIAIPDSILRRLGEITPEVSKKLKQSLDALYNIFDSHLKDFKDYSVFITNVQGALNAETARLKTDFATMNSELNSIINTLKGLLEEEEDQDQDQDKDGIPDKDDPDKNNNGIPDGEEKGTDGGEGGELGNSAIEGSNNANRRRRIDPLVLDLDGDGLEFVNLETTKAHFDYNRDGFATKTSWLKGDDGFLARDLNGDGKINDISELFGSETQTGFEELSKHDSNKDGVINNKDEIFKKLLIWQDKNGDGISTKDELKKLSNYNISEISLSRKNINVEKDDTIIDEQGSYTTTDKDGNKKTHILGDVQFSTLPTYSRYSGNVTLTEAAKAVRNIKGYGVLPDLQIAMSLDKKFAGVVKSTLQNLTSENLFERFDNLLIHWAKADSVKIQDIDVTPPNLFVDKNGMIGLGGGVVLSLSQLAVIKAYTGIDNLEISTNTFNTPSGTKTVGEAYLEAWNKIRNNLLIKFAVTQGLTNKFFHSLSYDIGNDSLNVPFEFLSRNAKGIVELIVSENNPLNTAEKAANLAIALMAMNQFDTKLVSEVKEQVLKALVKASGKASKWLENNHKSIQNIYPEVFIGDSLSGTHANELFLGTDKDDTIQTGFGNDTVYAGAGNDNVSVGFYDDPESASRNSVYTGSGDDILKVFSSNSKLYAGSGNDLIGIAKRNNNTVHAGSGNDRIFIEGGSNNTVYAGSGDDELLTNSVKSLVVYGEGGNDTLKAEIESNGSIKLDGGDGNDTLVGGILGTNHLLGGKGDDTLGVVNDGFLIKSKYSNTYDGGKGDDTLSGSNGEDTYIYNLGDGNDTIIDNDRFKSKSNSYKSQNLEDIIVFGKDISKEMVSFTHDPDGSLVVLITDPKNSDNNGSIKIKNASVIDAYRIEYVKFADGSRITLAEMLAAADLRAGTDINRTISINSSSEIIKLGSGSDNVSITKDRNKVYAGEGDDTIISGGNGNTIYAGAGNDTVLIKADNTRSATIKTVVYGEGGDDVLTNRSSKNVTLDGGGGNDTLIGNHYADHTLIGGDGNDVLKIDNTISSAKNNTFEGGKGDDTIIGARGNDTYLYNLGDGDDVISEVGSTTEDKIVFGDGITEKMLSFRRDLKGNIIIEITDPNNSANNGSISMKNAFVDSKYRIERLEFANGSVITEKTMIEAANKLVGTDGNDEIKGSSHSEIIKSKAGNDVVYTGSGNDVVYAGEGNDKIYSQGGSDVLYGEKGDDTLVGHYRSNNKLFGGDGNDELKLSEVNVISNTNSNIFEGGKGDDKITGSYSRDTYKYNLGDGNDVITDSGLKSKDKIVFGEGVTEEMLSFTHDSDGHIIIKIVDPKNADNNGSIIIENAYINIAYHIESIEFSDGSSIDSSKLLVAAKTIYGTNKNETIKGSEGDEIIKAKGGDDIINTGKGNHTVYAGVGNDIVNSLDGKDVIYGGKGDDTINSGRGNDTVYGGKGDDTINSGRGNDTIYGGDGNDTIDVTFGDDIVYAGEGNDTVYASFGSNTIYGENGNDLLVSRFRNGEKTSVLDGGKGNDFMIGGGSLETYQYNLGDGNDIILDATTIPEESYSESLGIKKDKILFGKGITKQMLSFSHDSNGHLIITIVDPTNKENNGSIVLQYAYFDNRYGVGRIEFFDGSSMDSEEMLNSAVMSKLADKGNVSLLAQAMTSFDSNSEAVSVLSLNETYSHQAKLINSIFEK</sequence>
<feature type="domain" description="Haemolysin-type calcium binding-related" evidence="5">
    <location>
        <begin position="1299"/>
        <end position="1331"/>
    </location>
</feature>
<comment type="caution">
    <text evidence="6">The sequence shown here is derived from an EMBL/GenBank/DDBJ whole genome shotgun (WGS) entry which is preliminary data.</text>
</comment>
<dbReference type="SUPFAM" id="SSF51120">
    <property type="entry name" value="beta-Roll"/>
    <property type="match status" value="6"/>
</dbReference>
<dbReference type="Pfam" id="PF06594">
    <property type="entry name" value="HCBP_related"/>
    <property type="match status" value="4"/>
</dbReference>
<comment type="subcellular location">
    <subcellularLocation>
        <location evidence="1">Secreted</location>
    </subcellularLocation>
</comment>
<evidence type="ECO:0000256" key="3">
    <source>
        <dbReference type="ARBA" id="ARBA00022837"/>
    </source>
</evidence>
<proteinExistence type="predicted"/>
<dbReference type="GO" id="GO:0005509">
    <property type="term" value="F:calcium ion binding"/>
    <property type="evidence" value="ECO:0007669"/>
    <property type="project" value="InterPro"/>
</dbReference>
<feature type="domain" description="Haemolysin-type calcium binding-related" evidence="5">
    <location>
        <begin position="1554"/>
        <end position="1584"/>
    </location>
</feature>
<organism evidence="6 7">
    <name type="scientific">Parashewanella curva</name>
    <dbReference type="NCBI Taxonomy" id="2338552"/>
    <lineage>
        <taxon>Bacteria</taxon>
        <taxon>Pseudomonadati</taxon>
        <taxon>Pseudomonadota</taxon>
        <taxon>Gammaproteobacteria</taxon>
        <taxon>Alteromonadales</taxon>
        <taxon>Shewanellaceae</taxon>
        <taxon>Parashewanella</taxon>
    </lineage>
</organism>
<dbReference type="Proteomes" id="UP000281474">
    <property type="component" value="Unassembled WGS sequence"/>
</dbReference>
<dbReference type="Gene3D" id="2.150.10.10">
    <property type="entry name" value="Serralysin-like metalloprotease, C-terminal"/>
    <property type="match status" value="4"/>
</dbReference>